<dbReference type="RefSeq" id="WP_220202501.1">
    <property type="nucleotide sequence ID" value="NZ_BNJK01000001.1"/>
</dbReference>
<accession>A0A8J3N0V4</accession>
<dbReference type="InterPro" id="IPR006016">
    <property type="entry name" value="UspA"/>
</dbReference>
<evidence type="ECO:0000259" key="2">
    <source>
        <dbReference type="Pfam" id="PF00582"/>
    </source>
</evidence>
<comment type="similarity">
    <text evidence="1">Belongs to the universal stress protein A family.</text>
</comment>
<comment type="caution">
    <text evidence="3">The sequence shown here is derived from an EMBL/GenBank/DDBJ whole genome shotgun (WGS) entry which is preliminary data.</text>
</comment>
<evidence type="ECO:0000313" key="3">
    <source>
        <dbReference type="EMBL" id="GHO91615.1"/>
    </source>
</evidence>
<sequence length="349" mass="38669">MWQHILVPLDGTAGAEQALPLAAHIARAAGATLTLLRIQQSLPESTYLLDGGLMLAKIKEAERERAEAKEYLRHIITTDCLDGVGLRTKLLEGQPVEVLLRFAREQQVDLIVMCRHEHNGLKRWASNHTARHLARQSTIPILALHEDGPMTSSHEQNILPQPFSIMVALDGSKRAETALHAAAQLSTTLSSPFQGLLHLVRIIQPQVAYSEAAEVQFSKLNKQAIIQAKDYLDEVEWCIQHGDLARYNLQITSSLAEETNIARTLIRDAELGERLGDMRLSAGYDAIALATHGRNGLKRWLLGSVAERLLDRTIMPVLIVHPIEHHAEYATTSNVSEQIVSELQTTVSS</sequence>
<reference evidence="3" key="1">
    <citation type="submission" date="2020-10" db="EMBL/GenBank/DDBJ databases">
        <title>Taxonomic study of unclassified bacteria belonging to the class Ktedonobacteria.</title>
        <authorList>
            <person name="Yabe S."/>
            <person name="Wang C.M."/>
            <person name="Zheng Y."/>
            <person name="Sakai Y."/>
            <person name="Cavaletti L."/>
            <person name="Monciardini P."/>
            <person name="Donadio S."/>
        </authorList>
    </citation>
    <scope>NUCLEOTIDE SEQUENCE</scope>
    <source>
        <strain evidence="3">ID150040</strain>
    </source>
</reference>
<proteinExistence type="inferred from homology"/>
<dbReference type="InterPro" id="IPR014729">
    <property type="entry name" value="Rossmann-like_a/b/a_fold"/>
</dbReference>
<protein>
    <submittedName>
        <fullName evidence="3">Universal stress protein UspA</fullName>
    </submittedName>
</protein>
<dbReference type="SUPFAM" id="SSF52402">
    <property type="entry name" value="Adenine nucleotide alpha hydrolases-like"/>
    <property type="match status" value="2"/>
</dbReference>
<dbReference type="CDD" id="cd00293">
    <property type="entry name" value="USP-like"/>
    <property type="match status" value="2"/>
</dbReference>
<dbReference type="PANTHER" id="PTHR46268">
    <property type="entry name" value="STRESS RESPONSE PROTEIN NHAX"/>
    <property type="match status" value="1"/>
</dbReference>
<gene>
    <name evidence="3" type="ORF">KSF_016630</name>
</gene>
<dbReference type="InterPro" id="IPR006015">
    <property type="entry name" value="Universal_stress_UspA"/>
</dbReference>
<feature type="domain" description="UspA" evidence="2">
    <location>
        <begin position="165"/>
        <end position="321"/>
    </location>
</feature>
<organism evidence="3 4">
    <name type="scientific">Reticulibacter mediterranei</name>
    <dbReference type="NCBI Taxonomy" id="2778369"/>
    <lineage>
        <taxon>Bacteria</taxon>
        <taxon>Bacillati</taxon>
        <taxon>Chloroflexota</taxon>
        <taxon>Ktedonobacteria</taxon>
        <taxon>Ktedonobacterales</taxon>
        <taxon>Reticulibacteraceae</taxon>
        <taxon>Reticulibacter</taxon>
    </lineage>
</organism>
<name>A0A8J3N0V4_9CHLR</name>
<evidence type="ECO:0000313" key="4">
    <source>
        <dbReference type="Proteomes" id="UP000597444"/>
    </source>
</evidence>
<dbReference type="PRINTS" id="PR01438">
    <property type="entry name" value="UNVRSLSTRESS"/>
</dbReference>
<dbReference type="AlphaFoldDB" id="A0A8J3N0V4"/>
<evidence type="ECO:0000256" key="1">
    <source>
        <dbReference type="ARBA" id="ARBA00008791"/>
    </source>
</evidence>
<keyword evidence="4" id="KW-1185">Reference proteome</keyword>
<dbReference type="Gene3D" id="3.40.50.620">
    <property type="entry name" value="HUPs"/>
    <property type="match status" value="2"/>
</dbReference>
<dbReference type="PANTHER" id="PTHR46268:SF6">
    <property type="entry name" value="UNIVERSAL STRESS PROTEIN UP12"/>
    <property type="match status" value="1"/>
</dbReference>
<dbReference type="Pfam" id="PF00582">
    <property type="entry name" value="Usp"/>
    <property type="match status" value="2"/>
</dbReference>
<dbReference type="EMBL" id="BNJK01000001">
    <property type="protein sequence ID" value="GHO91615.1"/>
    <property type="molecule type" value="Genomic_DNA"/>
</dbReference>
<feature type="domain" description="UspA" evidence="2">
    <location>
        <begin position="1"/>
        <end position="144"/>
    </location>
</feature>
<dbReference type="Proteomes" id="UP000597444">
    <property type="component" value="Unassembled WGS sequence"/>
</dbReference>